<evidence type="ECO:0000256" key="2">
    <source>
        <dbReference type="ARBA" id="ARBA00008684"/>
    </source>
</evidence>
<dbReference type="Gene3D" id="3.80.10.10">
    <property type="entry name" value="Ribonuclease Inhibitor"/>
    <property type="match status" value="4"/>
</dbReference>
<dbReference type="FunFam" id="1.10.510.10:FF:001023">
    <property type="entry name" value="Os07g0541700 protein"/>
    <property type="match status" value="1"/>
</dbReference>
<dbReference type="GO" id="GO:0005886">
    <property type="term" value="C:plasma membrane"/>
    <property type="evidence" value="ECO:0007669"/>
    <property type="project" value="UniProtKB-SubCell"/>
</dbReference>
<evidence type="ECO:0000256" key="18">
    <source>
        <dbReference type="ARBA" id="ARBA00048679"/>
    </source>
</evidence>
<evidence type="ECO:0000256" key="14">
    <source>
        <dbReference type="ARBA" id="ARBA00022989"/>
    </source>
</evidence>
<dbReference type="InterPro" id="IPR032675">
    <property type="entry name" value="LRR_dom_sf"/>
</dbReference>
<dbReference type="Pfam" id="PF07714">
    <property type="entry name" value="PK_Tyr_Ser-Thr"/>
    <property type="match status" value="1"/>
</dbReference>
<dbReference type="InterPro" id="IPR001245">
    <property type="entry name" value="Ser-Thr/Tyr_kinase_cat_dom"/>
</dbReference>
<dbReference type="InterPro" id="IPR011009">
    <property type="entry name" value="Kinase-like_dom_sf"/>
</dbReference>
<dbReference type="InterPro" id="IPR000719">
    <property type="entry name" value="Prot_kinase_dom"/>
</dbReference>
<dbReference type="SUPFAM" id="SSF56112">
    <property type="entry name" value="Protein kinase-like (PK-like)"/>
    <property type="match status" value="2"/>
</dbReference>
<feature type="domain" description="Protein kinase" evidence="21">
    <location>
        <begin position="683"/>
        <end position="1073"/>
    </location>
</feature>
<dbReference type="Proteomes" id="UP001055439">
    <property type="component" value="Chromosome 3"/>
</dbReference>
<evidence type="ECO:0000256" key="19">
    <source>
        <dbReference type="SAM" id="MobiDB-lite"/>
    </source>
</evidence>
<comment type="subcellular location">
    <subcellularLocation>
        <location evidence="1">Cell membrane</location>
        <topology evidence="1">Single-pass membrane protein</topology>
    </subcellularLocation>
</comment>
<reference evidence="22" key="1">
    <citation type="submission" date="2022-05" db="EMBL/GenBank/DDBJ databases">
        <title>The Musa troglodytarum L. genome provides insights into the mechanism of non-climacteric behaviour and enrichment of carotenoids.</title>
        <authorList>
            <person name="Wang J."/>
        </authorList>
    </citation>
    <scope>NUCLEOTIDE SEQUENCE</scope>
    <source>
        <tissue evidence="22">Leaf</tissue>
    </source>
</reference>
<dbReference type="SUPFAM" id="SSF52058">
    <property type="entry name" value="L domain-like"/>
    <property type="match status" value="1"/>
</dbReference>
<dbReference type="FunFam" id="3.80.10.10:FF:000095">
    <property type="entry name" value="LRR receptor-like serine/threonine-protein kinase GSO1"/>
    <property type="match status" value="1"/>
</dbReference>
<evidence type="ECO:0000256" key="8">
    <source>
        <dbReference type="ARBA" id="ARBA00022692"/>
    </source>
</evidence>
<dbReference type="PANTHER" id="PTHR45974">
    <property type="entry name" value="RECEPTOR-LIKE PROTEIN 55"/>
    <property type="match status" value="1"/>
</dbReference>
<keyword evidence="12 22" id="KW-0418">Kinase</keyword>
<keyword evidence="22" id="KW-0675">Receptor</keyword>
<evidence type="ECO:0000256" key="12">
    <source>
        <dbReference type="ARBA" id="ARBA00022777"/>
    </source>
</evidence>
<evidence type="ECO:0000313" key="22">
    <source>
        <dbReference type="EMBL" id="URD93738.1"/>
    </source>
</evidence>
<keyword evidence="10" id="KW-0677">Repeat</keyword>
<evidence type="ECO:0000256" key="11">
    <source>
        <dbReference type="ARBA" id="ARBA00022741"/>
    </source>
</evidence>
<keyword evidence="15" id="KW-0472">Membrane</keyword>
<comment type="similarity">
    <text evidence="2">Belongs to the protein kinase superfamily. Ser/Thr protein kinase family.</text>
</comment>
<comment type="catalytic activity">
    <reaction evidence="18">
        <text>L-seryl-[protein] + ATP = O-phospho-L-seryl-[protein] + ADP + H(+)</text>
        <dbReference type="Rhea" id="RHEA:17989"/>
        <dbReference type="Rhea" id="RHEA-COMP:9863"/>
        <dbReference type="Rhea" id="RHEA-COMP:11604"/>
        <dbReference type="ChEBI" id="CHEBI:15378"/>
        <dbReference type="ChEBI" id="CHEBI:29999"/>
        <dbReference type="ChEBI" id="CHEBI:30616"/>
        <dbReference type="ChEBI" id="CHEBI:83421"/>
        <dbReference type="ChEBI" id="CHEBI:456216"/>
        <dbReference type="EC" id="2.7.11.1"/>
    </reaction>
</comment>
<dbReference type="PROSITE" id="PS50011">
    <property type="entry name" value="PROTEIN_KINASE_DOM"/>
    <property type="match status" value="1"/>
</dbReference>
<dbReference type="PROSITE" id="PS00108">
    <property type="entry name" value="PROTEIN_KINASE_ST"/>
    <property type="match status" value="1"/>
</dbReference>
<dbReference type="PANTHER" id="PTHR45974:SF260">
    <property type="entry name" value="PROTEIN KINASE DOMAIN-CONTAINING PROTEIN"/>
    <property type="match status" value="1"/>
</dbReference>
<dbReference type="SMART" id="SM00220">
    <property type="entry name" value="S_TKc"/>
    <property type="match status" value="1"/>
</dbReference>
<keyword evidence="23" id="KW-1185">Reference proteome</keyword>
<evidence type="ECO:0000256" key="15">
    <source>
        <dbReference type="ARBA" id="ARBA00023136"/>
    </source>
</evidence>
<feature type="chain" id="PRO_5038453813" description="non-specific serine/threonine protein kinase" evidence="20">
    <location>
        <begin position="21"/>
        <end position="1117"/>
    </location>
</feature>
<organism evidence="22 23">
    <name type="scientific">Musa troglodytarum</name>
    <name type="common">fe'i banana</name>
    <dbReference type="NCBI Taxonomy" id="320322"/>
    <lineage>
        <taxon>Eukaryota</taxon>
        <taxon>Viridiplantae</taxon>
        <taxon>Streptophyta</taxon>
        <taxon>Embryophyta</taxon>
        <taxon>Tracheophyta</taxon>
        <taxon>Spermatophyta</taxon>
        <taxon>Magnoliopsida</taxon>
        <taxon>Liliopsida</taxon>
        <taxon>Zingiberales</taxon>
        <taxon>Musaceae</taxon>
        <taxon>Musa</taxon>
    </lineage>
</organism>
<accession>A0A9E7FGX2</accession>
<evidence type="ECO:0000256" key="7">
    <source>
        <dbReference type="ARBA" id="ARBA00022679"/>
    </source>
</evidence>
<dbReference type="InterPro" id="IPR003591">
    <property type="entry name" value="Leu-rich_rpt_typical-subtyp"/>
</dbReference>
<keyword evidence="5" id="KW-0723">Serine/threonine-protein kinase</keyword>
<keyword evidence="9 20" id="KW-0732">Signal</keyword>
<proteinExistence type="inferred from homology"/>
<keyword evidence="13" id="KW-0067">ATP-binding</keyword>
<protein>
    <recommendedName>
        <fullName evidence="3">non-specific serine/threonine protein kinase</fullName>
        <ecNumber evidence="3">2.7.11.1</ecNumber>
    </recommendedName>
</protein>
<dbReference type="EMBL" id="CP097505">
    <property type="protein sequence ID" value="URD93738.1"/>
    <property type="molecule type" value="Genomic_DNA"/>
</dbReference>
<dbReference type="Gene3D" id="3.30.200.20">
    <property type="entry name" value="Phosphorylase Kinase, domain 1"/>
    <property type="match status" value="1"/>
</dbReference>
<dbReference type="SUPFAM" id="SSF52047">
    <property type="entry name" value="RNI-like"/>
    <property type="match status" value="1"/>
</dbReference>
<keyword evidence="6" id="KW-0433">Leucine-rich repeat</keyword>
<evidence type="ECO:0000256" key="5">
    <source>
        <dbReference type="ARBA" id="ARBA00022527"/>
    </source>
</evidence>
<evidence type="ECO:0000256" key="16">
    <source>
        <dbReference type="ARBA" id="ARBA00023180"/>
    </source>
</evidence>
<evidence type="ECO:0000256" key="4">
    <source>
        <dbReference type="ARBA" id="ARBA00022475"/>
    </source>
</evidence>
<keyword evidence="14" id="KW-1133">Transmembrane helix</keyword>
<evidence type="ECO:0000256" key="13">
    <source>
        <dbReference type="ARBA" id="ARBA00022840"/>
    </source>
</evidence>
<evidence type="ECO:0000313" key="23">
    <source>
        <dbReference type="Proteomes" id="UP001055439"/>
    </source>
</evidence>
<name>A0A9E7FGX2_9LILI</name>
<comment type="catalytic activity">
    <reaction evidence="17">
        <text>L-threonyl-[protein] + ATP = O-phospho-L-threonyl-[protein] + ADP + H(+)</text>
        <dbReference type="Rhea" id="RHEA:46608"/>
        <dbReference type="Rhea" id="RHEA-COMP:11060"/>
        <dbReference type="Rhea" id="RHEA-COMP:11605"/>
        <dbReference type="ChEBI" id="CHEBI:15378"/>
        <dbReference type="ChEBI" id="CHEBI:30013"/>
        <dbReference type="ChEBI" id="CHEBI:30616"/>
        <dbReference type="ChEBI" id="CHEBI:61977"/>
        <dbReference type="ChEBI" id="CHEBI:456216"/>
        <dbReference type="EC" id="2.7.11.1"/>
    </reaction>
</comment>
<dbReference type="Pfam" id="PF23598">
    <property type="entry name" value="LRR_14"/>
    <property type="match status" value="1"/>
</dbReference>
<keyword evidence="7" id="KW-0808">Transferase</keyword>
<dbReference type="GO" id="GO:0004674">
    <property type="term" value="F:protein serine/threonine kinase activity"/>
    <property type="evidence" value="ECO:0007669"/>
    <property type="project" value="UniProtKB-KW"/>
</dbReference>
<dbReference type="EC" id="2.7.11.1" evidence="3"/>
<keyword evidence="4" id="KW-1003">Cell membrane</keyword>
<dbReference type="AlphaFoldDB" id="A0A9E7FGX2"/>
<evidence type="ECO:0000256" key="1">
    <source>
        <dbReference type="ARBA" id="ARBA00004162"/>
    </source>
</evidence>
<dbReference type="Pfam" id="PF00560">
    <property type="entry name" value="LRR_1"/>
    <property type="match status" value="3"/>
</dbReference>
<dbReference type="Pfam" id="PF08263">
    <property type="entry name" value="LRRNT_2"/>
    <property type="match status" value="1"/>
</dbReference>
<feature type="region of interest" description="Disordered" evidence="19">
    <location>
        <begin position="1073"/>
        <end position="1105"/>
    </location>
</feature>
<sequence length="1117" mass="119795">MGPVPLLLVTLLPLLSSCTCTTLQSDALQLASIREGFHGSTPELESWNTSNVVSVCSWFGVQCEHDRVVGIDISDLNISGSVPVEISGIGSLVSLSLSGNHLQGEITVANLPSLRYLNISSNQFNGGVDWNYTSLPSLEVFDAYDNNFTASLPFGVADLRRLKYLDLGGNYFTGRIPVTYGSLDALEYLSLNGNDLRGRIPSELGNLTGLKQLYLGYYNVFDDGIPVELGKLVNLAHLDLSSCGLGGGIPHQIGYLTNLDTLFLHTNELSGPLPPSLGNLTRLVSLDLSNNELTGEVPQQLAALTELSLLNLFMNRLHGPVPEFVAELPKLDTLQLFTNNFTGGIPQKLGAGGHIRVLDISSNRFTGKIPSNLCPFNRLEVLILFGNSLFGPIPESLGECLSLTRVRLSQNHLNGSIPSGLLYLPRLDLLELQANDLSGPIPENSNPDQSPTELVQLNLSKNSLAGPLPSSICNLSSVHTLLISDNRLTGPVPGSIGSLRHVVKLDLSRNGLSGSIPPEVGACRQLTYLDLSQNNLSGPIPPQIAGIGILNYLNLSHNGLNGPMPRSIAAMRSLTVADFSFNDLSGKLPDLGELAFLNTSAFSGNPKLCGPGFASPCDDAARAARSGRSHGDSKLIFALGLLLCSLALGLAAMVRARSRRGGAWRLTAFQEVDFGASDVLGCMKDANVVGRGGAGVVYRGRTRCGGAIAVKRLAALGSDGGFGAEIRTLGSVRHRNIVRLLAVCSDSATNVLVYEYMTNGSLGEALHGKGGGRLSWGRRYRIAVAAARGLCYLHHDCSPMIVHRDVKSSNILLDAKFEAHVADFGLARFLQEDTGGSECMSAIAGSYGYIAPGNSSSHRQRSYHRKWKSKSLASGARRRRLLGSKKQLNSSRLGFRESEALRSPIRTPSCLCQACAGHHLGAKDTKDSPLLPTLGLPRLLPPTSSLSPNSMLALLTLSPYMAILCAEYAYTLKVDEKSDVYSFGVVLLELITGRRPVGDFGDGVDIVQWVKRATACRRENAASIVDCRLSGVPTDEVMHVFFVAMLCVQENSVERPTMREVVQMLSEFPHHVTGDQCPLPSSPPPPPGEDGSGADKEPNSYELPPDLLTQCKLFPQN</sequence>
<dbReference type="Pfam" id="PF13855">
    <property type="entry name" value="LRR_8"/>
    <property type="match status" value="1"/>
</dbReference>
<dbReference type="InterPro" id="IPR055414">
    <property type="entry name" value="LRR_R13L4/SHOC2-like"/>
</dbReference>
<dbReference type="Gene3D" id="1.10.510.10">
    <property type="entry name" value="Transferase(Phosphotransferase) domain 1"/>
    <property type="match status" value="1"/>
</dbReference>
<evidence type="ECO:0000256" key="10">
    <source>
        <dbReference type="ARBA" id="ARBA00022737"/>
    </source>
</evidence>
<gene>
    <name evidence="22" type="ORF">MUK42_01716</name>
</gene>
<keyword evidence="11" id="KW-0547">Nucleotide-binding</keyword>
<dbReference type="InterPro" id="IPR001611">
    <property type="entry name" value="Leu-rich_rpt"/>
</dbReference>
<keyword evidence="8" id="KW-0812">Transmembrane</keyword>
<keyword evidence="16" id="KW-0325">Glycoprotein</keyword>
<dbReference type="Pfam" id="PF00069">
    <property type="entry name" value="Pkinase"/>
    <property type="match status" value="1"/>
</dbReference>
<evidence type="ECO:0000256" key="9">
    <source>
        <dbReference type="ARBA" id="ARBA00022729"/>
    </source>
</evidence>
<evidence type="ECO:0000256" key="3">
    <source>
        <dbReference type="ARBA" id="ARBA00012513"/>
    </source>
</evidence>
<dbReference type="SMART" id="SM00369">
    <property type="entry name" value="LRR_TYP"/>
    <property type="match status" value="4"/>
</dbReference>
<dbReference type="InterPro" id="IPR013210">
    <property type="entry name" value="LRR_N_plant-typ"/>
</dbReference>
<dbReference type="OrthoDB" id="676979at2759"/>
<evidence type="ECO:0000256" key="6">
    <source>
        <dbReference type="ARBA" id="ARBA00022614"/>
    </source>
</evidence>
<dbReference type="GO" id="GO:0005524">
    <property type="term" value="F:ATP binding"/>
    <property type="evidence" value="ECO:0007669"/>
    <property type="project" value="UniProtKB-KW"/>
</dbReference>
<feature type="signal peptide" evidence="20">
    <location>
        <begin position="1"/>
        <end position="20"/>
    </location>
</feature>
<evidence type="ECO:0000259" key="21">
    <source>
        <dbReference type="PROSITE" id="PS50011"/>
    </source>
</evidence>
<dbReference type="FunFam" id="3.80.10.10:FF:000288">
    <property type="entry name" value="LRR receptor-like serine/threonine-protein kinase EFR"/>
    <property type="match status" value="1"/>
</dbReference>
<evidence type="ECO:0000256" key="20">
    <source>
        <dbReference type="SAM" id="SignalP"/>
    </source>
</evidence>
<evidence type="ECO:0000256" key="17">
    <source>
        <dbReference type="ARBA" id="ARBA00047899"/>
    </source>
</evidence>
<dbReference type="InterPro" id="IPR008271">
    <property type="entry name" value="Ser/Thr_kinase_AS"/>
</dbReference>